<feature type="compositionally biased region" description="Low complexity" evidence="1">
    <location>
        <begin position="67"/>
        <end position="78"/>
    </location>
</feature>
<evidence type="ECO:0000256" key="2">
    <source>
        <dbReference type="SAM" id="SignalP"/>
    </source>
</evidence>
<organism evidence="3 4">
    <name type="scientific">Puccinia coronata f. sp. avenae</name>
    <dbReference type="NCBI Taxonomy" id="200324"/>
    <lineage>
        <taxon>Eukaryota</taxon>
        <taxon>Fungi</taxon>
        <taxon>Dikarya</taxon>
        <taxon>Basidiomycota</taxon>
        <taxon>Pucciniomycotina</taxon>
        <taxon>Pucciniomycetes</taxon>
        <taxon>Pucciniales</taxon>
        <taxon>Pucciniaceae</taxon>
        <taxon>Puccinia</taxon>
    </lineage>
</organism>
<reference evidence="3 4" key="1">
    <citation type="submission" date="2017-11" db="EMBL/GenBank/DDBJ databases">
        <title>De novo assembly and phasing of dikaryotic genomes from two isolates of Puccinia coronata f. sp. avenae, the causal agent of oat crown rust.</title>
        <authorList>
            <person name="Miller M.E."/>
            <person name="Zhang Y."/>
            <person name="Omidvar V."/>
            <person name="Sperschneider J."/>
            <person name="Schwessinger B."/>
            <person name="Raley C."/>
            <person name="Palmer J.M."/>
            <person name="Garnica D."/>
            <person name="Upadhyaya N."/>
            <person name="Rathjen J."/>
            <person name="Taylor J.M."/>
            <person name="Park R.F."/>
            <person name="Dodds P.N."/>
            <person name="Hirsch C.D."/>
            <person name="Kianian S.F."/>
            <person name="Figueroa M."/>
        </authorList>
    </citation>
    <scope>NUCLEOTIDE SEQUENCE [LARGE SCALE GENOMIC DNA]</scope>
    <source>
        <strain evidence="3">12NC29</strain>
    </source>
</reference>
<dbReference type="EMBL" id="PGCJ01000901">
    <property type="protein sequence ID" value="PLW15219.1"/>
    <property type="molecule type" value="Genomic_DNA"/>
</dbReference>
<dbReference type="AlphaFoldDB" id="A0A2N5SPP0"/>
<proteinExistence type="predicted"/>
<feature type="region of interest" description="Disordered" evidence="1">
    <location>
        <begin position="53"/>
        <end position="88"/>
    </location>
</feature>
<feature type="chain" id="PRO_5014995600" evidence="2">
    <location>
        <begin position="23"/>
        <end position="450"/>
    </location>
</feature>
<feature type="region of interest" description="Disordered" evidence="1">
    <location>
        <begin position="118"/>
        <end position="157"/>
    </location>
</feature>
<protein>
    <submittedName>
        <fullName evidence="3">Uncharacterized protein</fullName>
    </submittedName>
</protein>
<feature type="signal peptide" evidence="2">
    <location>
        <begin position="1"/>
        <end position="22"/>
    </location>
</feature>
<evidence type="ECO:0000256" key="1">
    <source>
        <dbReference type="SAM" id="MobiDB-lite"/>
    </source>
</evidence>
<keyword evidence="4" id="KW-1185">Reference proteome</keyword>
<sequence length="450" mass="50781">MKATIAGLLLIVMEVSMRFVAGMDWESFEDYGRFCFDNWSGEEHQKLLQAICQSTPPSGPYHPHPTPSHTSAPTLTTPGHPTSEVTDPGHLNFLHIEPVISNSPVRSFQNSPANVAHETLEGLPSGSSREAQVDAASENVQVAAKSPGQVKNRKRKMPTIFPPNMSLLDCIQMNEKEALVHQLVFDKKVFKWPSHDAPNWSHRAKTIEDSIDKRIAEGHSDLPVLVIKSANTHNILKVFSANPTARDVETQVAADAGLRSFFDFVEIWIAVYEKRLGIDFEASLGWIRNTLRMSPAMITNIKLIKKMNHHFVAYIFFIDTIITILSQPTGVAVDRMQAFRTAVNCFEQFTKITIRDKNLLSKIKKLNLLWMYISYWITHDRQYQSKLLVSSSSSKGYEIWKSIFNFILAYSVDSLNERSSLHFPNCPIKTRVSQKALISPGSQETKNKKA</sequence>
<comment type="caution">
    <text evidence="3">The sequence shown here is derived from an EMBL/GenBank/DDBJ whole genome shotgun (WGS) entry which is preliminary data.</text>
</comment>
<dbReference type="Proteomes" id="UP000235388">
    <property type="component" value="Unassembled WGS sequence"/>
</dbReference>
<evidence type="ECO:0000313" key="3">
    <source>
        <dbReference type="EMBL" id="PLW15219.1"/>
    </source>
</evidence>
<name>A0A2N5SPP0_9BASI</name>
<gene>
    <name evidence="3" type="ORF">PCANC_13904</name>
</gene>
<evidence type="ECO:0000313" key="4">
    <source>
        <dbReference type="Proteomes" id="UP000235388"/>
    </source>
</evidence>
<keyword evidence="2" id="KW-0732">Signal</keyword>
<feature type="compositionally biased region" description="Pro residues" evidence="1">
    <location>
        <begin position="57"/>
        <end position="66"/>
    </location>
</feature>
<accession>A0A2N5SPP0</accession>